<dbReference type="PANTHER" id="PTHR11873">
    <property type="entry name" value="RETINOL-BINDING PROTEIN 4"/>
    <property type="match status" value="1"/>
</dbReference>
<dbReference type="GO" id="GO:0034632">
    <property type="term" value="F:retinol transmembrane transporter activity"/>
    <property type="evidence" value="ECO:0007669"/>
    <property type="project" value="InterPro"/>
</dbReference>
<gene>
    <name evidence="1" type="ORF">ANCCAN_15835</name>
</gene>
<keyword evidence="2" id="KW-1185">Reference proteome</keyword>
<dbReference type="GO" id="GO:0005501">
    <property type="term" value="F:retinoid binding"/>
    <property type="evidence" value="ECO:0007669"/>
    <property type="project" value="InterPro"/>
</dbReference>
<dbReference type="EMBL" id="JOJR01000412">
    <property type="protein sequence ID" value="RCN38274.1"/>
    <property type="molecule type" value="Genomic_DNA"/>
</dbReference>
<dbReference type="InterPro" id="IPR002449">
    <property type="entry name" value="Retinol-bd/Purpurin"/>
</dbReference>
<dbReference type="AlphaFoldDB" id="A0A368G1G8"/>
<organism evidence="1 2">
    <name type="scientific">Ancylostoma caninum</name>
    <name type="common">Dog hookworm</name>
    <dbReference type="NCBI Taxonomy" id="29170"/>
    <lineage>
        <taxon>Eukaryota</taxon>
        <taxon>Metazoa</taxon>
        <taxon>Ecdysozoa</taxon>
        <taxon>Nematoda</taxon>
        <taxon>Chromadorea</taxon>
        <taxon>Rhabditida</taxon>
        <taxon>Rhabditina</taxon>
        <taxon>Rhabditomorpha</taxon>
        <taxon>Strongyloidea</taxon>
        <taxon>Ancylostomatidae</taxon>
        <taxon>Ancylostomatinae</taxon>
        <taxon>Ancylostoma</taxon>
    </lineage>
</organism>
<evidence type="ECO:0000313" key="2">
    <source>
        <dbReference type="Proteomes" id="UP000252519"/>
    </source>
</evidence>
<dbReference type="Proteomes" id="UP000252519">
    <property type="component" value="Unassembled WGS sequence"/>
</dbReference>
<sequence>MSKDGLCCDRVRFHPLPDECVYDHAQLRPPLCTAIEAGSSVAEWERLNEQQIQFTYGTLTYHAVASSDLLANPFALRFDGKKFQKISEG</sequence>
<evidence type="ECO:0000313" key="1">
    <source>
        <dbReference type="EMBL" id="RCN38274.1"/>
    </source>
</evidence>
<name>A0A368G1G8_ANCCA</name>
<dbReference type="OrthoDB" id="10346407at2759"/>
<reference evidence="1 2" key="1">
    <citation type="submission" date="2014-10" db="EMBL/GenBank/DDBJ databases">
        <title>Draft genome of the hookworm Ancylostoma caninum.</title>
        <authorList>
            <person name="Mitreva M."/>
        </authorList>
    </citation>
    <scope>NUCLEOTIDE SEQUENCE [LARGE SCALE GENOMIC DNA]</scope>
    <source>
        <strain evidence="1 2">Baltimore</strain>
    </source>
</reference>
<proteinExistence type="predicted"/>
<accession>A0A368G1G8</accession>
<protein>
    <submittedName>
        <fullName evidence="1">Uncharacterized protein</fullName>
    </submittedName>
</protein>
<comment type="caution">
    <text evidence="1">The sequence shown here is derived from an EMBL/GenBank/DDBJ whole genome shotgun (WGS) entry which is preliminary data.</text>
</comment>
<dbReference type="PANTHER" id="PTHR11873:SF0">
    <property type="entry name" value="LIPOCALIN-RELATED PROTEIN"/>
    <property type="match status" value="1"/>
</dbReference>